<accession>A0A915JNA5</accession>
<dbReference type="AlphaFoldDB" id="A0A915JNA5"/>
<keyword evidence="1" id="KW-1185">Reference proteome</keyword>
<dbReference type="Proteomes" id="UP000887565">
    <property type="component" value="Unplaced"/>
</dbReference>
<dbReference type="WBParaSite" id="nRc.2.0.1.t27436-RA">
    <property type="protein sequence ID" value="nRc.2.0.1.t27436-RA"/>
    <property type="gene ID" value="nRc.2.0.1.g27436"/>
</dbReference>
<proteinExistence type="predicted"/>
<evidence type="ECO:0000313" key="1">
    <source>
        <dbReference type="Proteomes" id="UP000887565"/>
    </source>
</evidence>
<organism evidence="1 2">
    <name type="scientific">Romanomermis culicivorax</name>
    <name type="common">Nematode worm</name>
    <dbReference type="NCBI Taxonomy" id="13658"/>
    <lineage>
        <taxon>Eukaryota</taxon>
        <taxon>Metazoa</taxon>
        <taxon>Ecdysozoa</taxon>
        <taxon>Nematoda</taxon>
        <taxon>Enoplea</taxon>
        <taxon>Dorylaimia</taxon>
        <taxon>Mermithida</taxon>
        <taxon>Mermithoidea</taxon>
        <taxon>Mermithidae</taxon>
        <taxon>Romanomermis</taxon>
    </lineage>
</organism>
<name>A0A915JNA5_ROMCU</name>
<protein>
    <submittedName>
        <fullName evidence="2">Uncharacterized protein</fullName>
    </submittedName>
</protein>
<reference evidence="2" key="1">
    <citation type="submission" date="2022-11" db="UniProtKB">
        <authorList>
            <consortium name="WormBaseParasite"/>
        </authorList>
    </citation>
    <scope>IDENTIFICATION</scope>
</reference>
<evidence type="ECO:0000313" key="2">
    <source>
        <dbReference type="WBParaSite" id="nRc.2.0.1.t27436-RA"/>
    </source>
</evidence>
<sequence>MLQGSGKESFRNLLYQIERALGYYDDPRYEFTIGEEKVKLSAHAFCAAIIEVIPFTSKELRDSVTDCREL</sequence>